<sequence length="595" mass="65204">MLRCVGTIPARCRGSVLNGTSGISRTMQSRSLMNTAGISSFGSAGVRKIHAAVEPQEDPATFQGLSKQSPSNGLQTYITQLSNGVRVATQESLGHFVSAGIYVDSGSKYESLENAGASHLLDRMAFKSTENLGTPELIKELESLGGNVMAHSSREGIIYQAAVFRHDLAKMMKIYGQMVRRPLFTESELEETKESTRYELREITNKMDMIMSEVVHSVAFQADTVANETVPLVAPASEIFPIRTNTLGNPLIVDLPALEAMSSETMKKFHNTWYTPDRIVVAGVGMDHARLVELAEQEFGNMPLATPEIVASQRQRTLVPKYTGGLRVWDTSCLPPSPNPDDTPLTHVHMAFESMSLTDPDIYALSVLTSLMGGGGSFSAGGPGKGMYTRLYTQVLNRCGWVDSCSMMNYTYADTGLLSIQAAVIPDRETHRLIIPVLADQLVNMTKKIQDTELSRAKNQLKSNLLMSLESKMVELEDIGRQALAHSRRLSSVEMCRRVDMVTGADLNRVARRIIFGEDIPSPLDFGDPLAQHWKRSGNGDPTILVYGPLVGSDDPLCALPDLVKTYGLGRTAAKSFNEASILSGNKRNWFNFSR</sequence>
<comment type="similarity">
    <text evidence="2 5">Belongs to the peptidase M16 family.</text>
</comment>
<dbReference type="Pfam" id="PF00675">
    <property type="entry name" value="Peptidase_M16"/>
    <property type="match status" value="1"/>
</dbReference>
<evidence type="ECO:0000256" key="4">
    <source>
        <dbReference type="ARBA" id="ARBA00032315"/>
    </source>
</evidence>
<dbReference type="InterPro" id="IPR050361">
    <property type="entry name" value="MPP/UQCRC_Complex"/>
</dbReference>
<evidence type="ECO:0000313" key="8">
    <source>
        <dbReference type="EMBL" id="KAH6586903.1"/>
    </source>
</evidence>
<evidence type="ECO:0000256" key="5">
    <source>
        <dbReference type="RuleBase" id="RU004447"/>
    </source>
</evidence>
<feature type="domain" description="Peptidase M16 N-terminal" evidence="6">
    <location>
        <begin position="86"/>
        <end position="229"/>
    </location>
</feature>
<keyword evidence="9" id="KW-1185">Reference proteome</keyword>
<reference evidence="8 9" key="1">
    <citation type="submission" date="2021-02" db="EMBL/GenBank/DDBJ databases">
        <title>Variation within the Batrachochytrium salamandrivorans European outbreak.</title>
        <authorList>
            <person name="Kelly M."/>
            <person name="Pasmans F."/>
            <person name="Shea T.P."/>
            <person name="Munoz J.F."/>
            <person name="Carranza S."/>
            <person name="Cuomo C.A."/>
            <person name="Martel A."/>
        </authorList>
    </citation>
    <scope>NUCLEOTIDE SEQUENCE [LARGE SCALE GENOMIC DNA]</scope>
    <source>
        <strain evidence="8 9">AMFP18/2</strain>
    </source>
</reference>
<dbReference type="PANTHER" id="PTHR11851:SF49">
    <property type="entry name" value="MITOCHONDRIAL-PROCESSING PEPTIDASE SUBUNIT ALPHA"/>
    <property type="match status" value="1"/>
</dbReference>
<dbReference type="Pfam" id="PF05193">
    <property type="entry name" value="Peptidase_M16_C"/>
    <property type="match status" value="1"/>
</dbReference>
<evidence type="ECO:0000259" key="7">
    <source>
        <dbReference type="Pfam" id="PF05193"/>
    </source>
</evidence>
<protein>
    <recommendedName>
        <fullName evidence="3">Alpha-MPP</fullName>
    </recommendedName>
    <alternativeName>
        <fullName evidence="4">Inactive zinc metalloprotease alpha</fullName>
    </alternativeName>
</protein>
<evidence type="ECO:0000256" key="2">
    <source>
        <dbReference type="ARBA" id="ARBA00007261"/>
    </source>
</evidence>
<proteinExistence type="inferred from homology"/>
<evidence type="ECO:0000259" key="6">
    <source>
        <dbReference type="Pfam" id="PF00675"/>
    </source>
</evidence>
<dbReference type="Proteomes" id="UP001648503">
    <property type="component" value="Unassembled WGS sequence"/>
</dbReference>
<dbReference type="SUPFAM" id="SSF63411">
    <property type="entry name" value="LuxS/MPP-like metallohydrolase"/>
    <property type="match status" value="2"/>
</dbReference>
<dbReference type="InterPro" id="IPR011765">
    <property type="entry name" value="Pept_M16_N"/>
</dbReference>
<dbReference type="InterPro" id="IPR007863">
    <property type="entry name" value="Peptidase_M16_C"/>
</dbReference>
<feature type="domain" description="Peptidase M16 C-terminal" evidence="7">
    <location>
        <begin position="262"/>
        <end position="461"/>
    </location>
</feature>
<evidence type="ECO:0000313" key="9">
    <source>
        <dbReference type="Proteomes" id="UP001648503"/>
    </source>
</evidence>
<dbReference type="PROSITE" id="PS00143">
    <property type="entry name" value="INSULINASE"/>
    <property type="match status" value="1"/>
</dbReference>
<organism evidence="8 9">
    <name type="scientific">Batrachochytrium salamandrivorans</name>
    <dbReference type="NCBI Taxonomy" id="1357716"/>
    <lineage>
        <taxon>Eukaryota</taxon>
        <taxon>Fungi</taxon>
        <taxon>Fungi incertae sedis</taxon>
        <taxon>Chytridiomycota</taxon>
        <taxon>Chytridiomycota incertae sedis</taxon>
        <taxon>Chytridiomycetes</taxon>
        <taxon>Rhizophydiales</taxon>
        <taxon>Rhizophydiales incertae sedis</taxon>
        <taxon>Batrachochytrium</taxon>
    </lineage>
</organism>
<gene>
    <name evidence="8" type="ORF">BASA50_000267</name>
</gene>
<comment type="function">
    <text evidence="1">Substrate recognition and binding subunit of the essential mitochondrial processing protease (MPP), which cleaves the mitochondrial sequence off newly imported precursors proteins.</text>
</comment>
<dbReference type="InterPro" id="IPR001431">
    <property type="entry name" value="Pept_M16_Zn_BS"/>
</dbReference>
<comment type="caution">
    <text evidence="8">The sequence shown here is derived from an EMBL/GenBank/DDBJ whole genome shotgun (WGS) entry which is preliminary data.</text>
</comment>
<evidence type="ECO:0000256" key="1">
    <source>
        <dbReference type="ARBA" id="ARBA00002123"/>
    </source>
</evidence>
<dbReference type="PANTHER" id="PTHR11851">
    <property type="entry name" value="METALLOPROTEASE"/>
    <property type="match status" value="1"/>
</dbReference>
<evidence type="ECO:0000256" key="3">
    <source>
        <dbReference type="ARBA" id="ARBA00030006"/>
    </source>
</evidence>
<name>A0ABQ8EXR6_9FUNG</name>
<dbReference type="InterPro" id="IPR011249">
    <property type="entry name" value="Metalloenz_LuxS/M16"/>
</dbReference>
<dbReference type="Gene3D" id="3.30.830.10">
    <property type="entry name" value="Metalloenzyme, LuxS/M16 peptidase-like"/>
    <property type="match status" value="2"/>
</dbReference>
<dbReference type="EMBL" id="JAFCIX010000570">
    <property type="protein sequence ID" value="KAH6586903.1"/>
    <property type="molecule type" value="Genomic_DNA"/>
</dbReference>
<accession>A0ABQ8EXR6</accession>